<dbReference type="Proteomes" id="UP001333710">
    <property type="component" value="Chromosome"/>
</dbReference>
<reference evidence="2" key="1">
    <citation type="submission" date="2023-01" db="EMBL/GenBank/DDBJ databases">
        <title>Complete genome sequence of Planctobacterium marinum strain Dej080120_11.</title>
        <authorList>
            <person name="Ueki S."/>
            <person name="Maruyama F."/>
        </authorList>
    </citation>
    <scope>NUCLEOTIDE SEQUENCE</scope>
    <source>
        <strain evidence="2">Dej080120_11</strain>
    </source>
</reference>
<dbReference type="GO" id="GO:0005737">
    <property type="term" value="C:cytoplasm"/>
    <property type="evidence" value="ECO:0007669"/>
    <property type="project" value="TreeGrafter"/>
</dbReference>
<evidence type="ECO:0000313" key="3">
    <source>
        <dbReference type="Proteomes" id="UP001333710"/>
    </source>
</evidence>
<dbReference type="PANTHER" id="PTHR43968">
    <property type="match status" value="1"/>
</dbReference>
<dbReference type="PROSITE" id="PS50404">
    <property type="entry name" value="GST_NTER"/>
    <property type="match status" value="1"/>
</dbReference>
<dbReference type="PANTHER" id="PTHR43968:SF6">
    <property type="entry name" value="GLUTATHIONE S-TRANSFERASE OMEGA"/>
    <property type="match status" value="1"/>
</dbReference>
<dbReference type="Gene3D" id="3.40.30.10">
    <property type="entry name" value="Glutaredoxin"/>
    <property type="match status" value="1"/>
</dbReference>
<sequence length="191" mass="22410">MLKLYGSTTSPYVRRIRMLLANVEHDFVNMQIFAGKDRDYLMSKNPTLKVPMLEDGEDIIYDSRVIFRYLVEKYSLPALTWQQENLLTVIDSINDSLVQLLLLQRSDIESDDDKLYFKLQDERVSHAFSHLNNAVEQGAFNHWEYPEICLFCLLDWTAFRQLHELASYPALLEFLSQHKSRIEASSTDPRE</sequence>
<evidence type="ECO:0000259" key="1">
    <source>
        <dbReference type="PROSITE" id="PS50404"/>
    </source>
</evidence>
<dbReference type="InterPro" id="IPR036249">
    <property type="entry name" value="Thioredoxin-like_sf"/>
</dbReference>
<dbReference type="Gene3D" id="1.20.1050.10">
    <property type="match status" value="1"/>
</dbReference>
<dbReference type="InterPro" id="IPR050983">
    <property type="entry name" value="GST_Omega/HSP26"/>
</dbReference>
<dbReference type="InterPro" id="IPR004045">
    <property type="entry name" value="Glutathione_S-Trfase_N"/>
</dbReference>
<protein>
    <recommendedName>
        <fullName evidence="1">GST N-terminal domain-containing protein</fullName>
    </recommendedName>
</protein>
<feature type="domain" description="GST N-terminal" evidence="1">
    <location>
        <begin position="1"/>
        <end position="78"/>
    </location>
</feature>
<proteinExistence type="predicted"/>
<dbReference type="RefSeq" id="WP_338291310.1">
    <property type="nucleotide sequence ID" value="NZ_AP027272.1"/>
</dbReference>
<dbReference type="AlphaFoldDB" id="A0AA48KRE9"/>
<dbReference type="EMBL" id="AP027272">
    <property type="protein sequence ID" value="BDX05344.1"/>
    <property type="molecule type" value="Genomic_DNA"/>
</dbReference>
<gene>
    <name evidence="2" type="ORF">MACH26_08650</name>
</gene>
<dbReference type="Pfam" id="PF13417">
    <property type="entry name" value="GST_N_3"/>
    <property type="match status" value="1"/>
</dbReference>
<organism evidence="2 3">
    <name type="scientific">Planctobacterium marinum</name>
    <dbReference type="NCBI Taxonomy" id="1631968"/>
    <lineage>
        <taxon>Bacteria</taxon>
        <taxon>Pseudomonadati</taxon>
        <taxon>Pseudomonadota</taxon>
        <taxon>Gammaproteobacteria</taxon>
        <taxon>Alteromonadales</taxon>
        <taxon>Alteromonadaceae</taxon>
        <taxon>Planctobacterium</taxon>
    </lineage>
</organism>
<keyword evidence="3" id="KW-1185">Reference proteome</keyword>
<dbReference type="KEGG" id="pmaw:MACH26_08650"/>
<evidence type="ECO:0000313" key="2">
    <source>
        <dbReference type="EMBL" id="BDX05344.1"/>
    </source>
</evidence>
<accession>A0AA48KRE9</accession>
<dbReference type="SUPFAM" id="SSF52833">
    <property type="entry name" value="Thioredoxin-like"/>
    <property type="match status" value="1"/>
</dbReference>
<name>A0AA48KRE9_9ALTE</name>